<dbReference type="Pfam" id="PF02230">
    <property type="entry name" value="Abhydrolase_2"/>
    <property type="match status" value="1"/>
</dbReference>
<dbReference type="InterPro" id="IPR050565">
    <property type="entry name" value="LYPA1-2/EST-like"/>
</dbReference>
<dbReference type="AlphaFoldDB" id="A0AAW7K0K4"/>
<keyword evidence="2" id="KW-0378">Hydrolase</keyword>
<dbReference type="InterPro" id="IPR029058">
    <property type="entry name" value="AB_hydrolase_fold"/>
</dbReference>
<dbReference type="InterPro" id="IPR003140">
    <property type="entry name" value="PLipase/COase/thioEstase"/>
</dbReference>
<comment type="caution">
    <text evidence="4">The sequence shown here is derived from an EMBL/GenBank/DDBJ whole genome shotgun (WGS) entry which is preliminary data.</text>
</comment>
<gene>
    <name evidence="4" type="primary">ypfH</name>
    <name evidence="4" type="ORF">QVN42_08815</name>
</gene>
<organism evidence="4 5">
    <name type="scientific">Yersinia nurmii</name>
    <dbReference type="NCBI Taxonomy" id="685706"/>
    <lineage>
        <taxon>Bacteria</taxon>
        <taxon>Pseudomonadati</taxon>
        <taxon>Pseudomonadota</taxon>
        <taxon>Gammaproteobacteria</taxon>
        <taxon>Enterobacterales</taxon>
        <taxon>Yersiniaceae</taxon>
        <taxon>Yersinia</taxon>
    </lineage>
</organism>
<dbReference type="SUPFAM" id="SSF53474">
    <property type="entry name" value="alpha/beta-Hydrolases"/>
    <property type="match status" value="1"/>
</dbReference>
<accession>A0AAW7K0K4</accession>
<evidence type="ECO:0000313" key="4">
    <source>
        <dbReference type="EMBL" id="MDN0087491.1"/>
    </source>
</evidence>
<proteinExistence type="inferred from homology"/>
<dbReference type="Proteomes" id="UP001167864">
    <property type="component" value="Unassembled WGS sequence"/>
</dbReference>
<evidence type="ECO:0000259" key="3">
    <source>
        <dbReference type="Pfam" id="PF02230"/>
    </source>
</evidence>
<comment type="similarity">
    <text evidence="1">Belongs to the AB hydrolase superfamily. AB hydrolase 2 family.</text>
</comment>
<name>A0AAW7K0K4_9GAMM</name>
<protein>
    <submittedName>
        <fullName evidence="4">Esterase</fullName>
    </submittedName>
</protein>
<dbReference type="NCBIfam" id="NF008525">
    <property type="entry name" value="PRK11460.1"/>
    <property type="match status" value="1"/>
</dbReference>
<feature type="domain" description="Phospholipase/carboxylesterase/thioesterase" evidence="3">
    <location>
        <begin position="3"/>
        <end position="207"/>
    </location>
</feature>
<evidence type="ECO:0000313" key="5">
    <source>
        <dbReference type="Proteomes" id="UP001167864"/>
    </source>
</evidence>
<sequence>MNHEHFVVQSPATPAEQLILLFHGVGDNPVNMGQIGSYFAKEFPQALVVSIGGPFASGPANGRQWFSVQGVTEDNRQARIDEVIPQFVSVVRHWQQQSGLGAQATALVGFSQGSIMSLEAVKAEPQLAGRVVAFSGRFATLPEQAPKDTVIHLIHGEDDNVINVEQSKAAATRLATLGADVTLDLEQDNGHAINQGMMDNALERLRYYVPQHYWDEALSGKRGELIAFR</sequence>
<dbReference type="PANTHER" id="PTHR10655:SF17">
    <property type="entry name" value="LYSOPHOSPHOLIPASE-LIKE PROTEIN 1"/>
    <property type="match status" value="1"/>
</dbReference>
<evidence type="ECO:0000256" key="1">
    <source>
        <dbReference type="ARBA" id="ARBA00006499"/>
    </source>
</evidence>
<dbReference type="Gene3D" id="3.40.50.1820">
    <property type="entry name" value="alpha/beta hydrolase"/>
    <property type="match status" value="1"/>
</dbReference>
<evidence type="ECO:0000256" key="2">
    <source>
        <dbReference type="ARBA" id="ARBA00022801"/>
    </source>
</evidence>
<dbReference type="RefSeq" id="WP_289817881.1">
    <property type="nucleotide sequence ID" value="NZ_JAUEHU010000007.1"/>
</dbReference>
<dbReference type="EMBL" id="JAUEHU010000007">
    <property type="protein sequence ID" value="MDN0087491.1"/>
    <property type="molecule type" value="Genomic_DNA"/>
</dbReference>
<reference evidence="4" key="1">
    <citation type="submission" date="2023-06" db="EMBL/GenBank/DDBJ databases">
        <authorList>
            <person name="Polev D.E."/>
            <person name="Saitova A.T."/>
            <person name="Bogumilchik E.A."/>
            <person name="Kokorina G.I."/>
            <person name="Voskresenskaia E.A."/>
        </authorList>
    </citation>
    <scope>NUCLEOTIDE SEQUENCE</scope>
    <source>
        <strain evidence="4">2145 StPb PI</strain>
    </source>
</reference>
<dbReference type="GO" id="GO:0016787">
    <property type="term" value="F:hydrolase activity"/>
    <property type="evidence" value="ECO:0007669"/>
    <property type="project" value="UniProtKB-KW"/>
</dbReference>
<dbReference type="PANTHER" id="PTHR10655">
    <property type="entry name" value="LYSOPHOSPHOLIPASE-RELATED"/>
    <property type="match status" value="1"/>
</dbReference>